<dbReference type="InterPro" id="IPR036034">
    <property type="entry name" value="PDZ_sf"/>
</dbReference>
<feature type="compositionally biased region" description="Basic and acidic residues" evidence="4">
    <location>
        <begin position="522"/>
        <end position="535"/>
    </location>
</feature>
<organism evidence="6 7">
    <name type="scientific">Porites lobata</name>
    <dbReference type="NCBI Taxonomy" id="104759"/>
    <lineage>
        <taxon>Eukaryota</taxon>
        <taxon>Metazoa</taxon>
        <taxon>Cnidaria</taxon>
        <taxon>Anthozoa</taxon>
        <taxon>Hexacorallia</taxon>
        <taxon>Scleractinia</taxon>
        <taxon>Fungiina</taxon>
        <taxon>Poritidae</taxon>
        <taxon>Porites</taxon>
    </lineage>
</organism>
<sequence length="774" mass="86112">MAMENYCSDSGVSKKRAKELLTSEEVEWLKIAGKSFSKTKSMETFCSNLFKIIYSSSSTVDHDILAKVRQCLPKNQRSKFTRYCNELLKTEALRGQRRDSARNGNIGEAINEFKRGTGLENFAPNFQGSPAKRKKQDKLRPLKNKIEKKESKIDRASADCVKDRKQSKTLKAQRKKLDSPSRSGNKIIVLERNSLKQGFGFRIRGGNSREPSITVAEVKQGSIADQQGLNYRDKIVSVNEKRCGKNGMNMNELIRKIKTSNVLQIRITPVQSFCEDVRRAEDVGEANGTERRKQEDELLSTVTVYPGEDGWLGCCIRGGTDYACDVHVISVDAGSPAERAGIKPGDAIVKINGLSIKDLTHVQVVRLVITSGLSVQISLMCGRKQRSSGQQATNVQPTQLRTYCTRPRDATPPQSPSFKQFRPPGYPQRNHGVAESPSQLPLDVLSLDCLPPPPYTPEVPSRHRVLATGKVEPVTPVRCPEELQQTHCNQEVQDTIFQEEEQSSSLGQQQQPHGTHCSQDSQHARCNSDEGKPERQQLQSSSSVQKPMVTMEIIDCEDINTDDADMFQDVGLMGQHHDSHSSIVQQRNKPETVIEETQYNTSPSSSSQSTARSNDRECLLSHIQQFNQANLRSLGDCPQINASKDMSYSSDDCLPPATNQLSPPQENSRECFLSQIRQFNKEKLRKSSGCPGQTIPCQLQGNPSTNEGLPEDVLLSVESEEDSMQVNDVQECVDADSLFAALAQVMHSRAKVLQDTLSSIGEYDSDSSEGEWEL</sequence>
<proteinExistence type="predicted"/>
<dbReference type="InterPro" id="IPR041489">
    <property type="entry name" value="PDZ_6"/>
</dbReference>
<evidence type="ECO:0000256" key="4">
    <source>
        <dbReference type="SAM" id="MobiDB-lite"/>
    </source>
</evidence>
<dbReference type="Pfam" id="PF17820">
    <property type="entry name" value="PDZ_6"/>
    <property type="match status" value="1"/>
</dbReference>
<feature type="compositionally biased region" description="Polar residues" evidence="4">
    <location>
        <begin position="536"/>
        <end position="545"/>
    </location>
</feature>
<name>A0ABN8QX91_9CNID</name>
<feature type="compositionally biased region" description="Low complexity" evidence="4">
    <location>
        <begin position="602"/>
        <end position="612"/>
    </location>
</feature>
<reference evidence="6 7" key="1">
    <citation type="submission" date="2022-05" db="EMBL/GenBank/DDBJ databases">
        <authorList>
            <consortium name="Genoscope - CEA"/>
            <person name="William W."/>
        </authorList>
    </citation>
    <scope>NUCLEOTIDE SEQUENCE [LARGE SCALE GENOMIC DNA]</scope>
</reference>
<evidence type="ECO:0000256" key="3">
    <source>
        <dbReference type="ARBA" id="ARBA00023273"/>
    </source>
</evidence>
<evidence type="ECO:0000256" key="2">
    <source>
        <dbReference type="ARBA" id="ARBA00022737"/>
    </source>
</evidence>
<feature type="compositionally biased region" description="Polar residues" evidence="4">
    <location>
        <begin position="512"/>
        <end position="521"/>
    </location>
</feature>
<feature type="region of interest" description="Disordered" evidence="4">
    <location>
        <begin position="405"/>
        <end position="436"/>
    </location>
</feature>
<feature type="region of interest" description="Disordered" evidence="4">
    <location>
        <begin position="595"/>
        <end position="615"/>
    </location>
</feature>
<feature type="compositionally biased region" description="Basic and acidic residues" evidence="4">
    <location>
        <begin position="138"/>
        <end position="166"/>
    </location>
</feature>
<feature type="region of interest" description="Disordered" evidence="4">
    <location>
        <begin position="499"/>
        <end position="549"/>
    </location>
</feature>
<evidence type="ECO:0000259" key="5">
    <source>
        <dbReference type="PROSITE" id="PS50106"/>
    </source>
</evidence>
<keyword evidence="3" id="KW-0966">Cell projection</keyword>
<dbReference type="Gene3D" id="2.30.42.10">
    <property type="match status" value="2"/>
</dbReference>
<dbReference type="PANTHER" id="PTHR23116:SF29">
    <property type="entry name" value="PDZ DOMAIN-CONTAINING PROTEIN 7"/>
    <property type="match status" value="1"/>
</dbReference>
<dbReference type="SUPFAM" id="SSF50156">
    <property type="entry name" value="PDZ domain-like"/>
    <property type="match status" value="2"/>
</dbReference>
<accession>A0ABN8QX91</accession>
<evidence type="ECO:0000256" key="1">
    <source>
        <dbReference type="ARBA" id="ARBA00004316"/>
    </source>
</evidence>
<protein>
    <recommendedName>
        <fullName evidence="5">PDZ domain-containing protein</fullName>
    </recommendedName>
</protein>
<feature type="region of interest" description="Disordered" evidence="4">
    <location>
        <begin position="120"/>
        <end position="185"/>
    </location>
</feature>
<keyword evidence="7" id="KW-1185">Reference proteome</keyword>
<gene>
    <name evidence="6" type="ORF">PLOB_00010512</name>
</gene>
<dbReference type="PROSITE" id="PS50106">
    <property type="entry name" value="PDZ"/>
    <property type="match status" value="2"/>
</dbReference>
<dbReference type="CDD" id="cd00136">
    <property type="entry name" value="PDZ_canonical"/>
    <property type="match status" value="2"/>
</dbReference>
<dbReference type="EMBL" id="CALNXK010000154">
    <property type="protein sequence ID" value="CAH3170159.1"/>
    <property type="molecule type" value="Genomic_DNA"/>
</dbReference>
<dbReference type="PANTHER" id="PTHR23116">
    <property type="entry name" value="PDZ DOMAIN CONTAINING WHIRLIN AND HARMONIN-RELATED"/>
    <property type="match status" value="1"/>
</dbReference>
<evidence type="ECO:0000313" key="7">
    <source>
        <dbReference type="Proteomes" id="UP001159405"/>
    </source>
</evidence>
<dbReference type="InterPro" id="IPR001478">
    <property type="entry name" value="PDZ"/>
</dbReference>
<comment type="subcellular location">
    <subcellularLocation>
        <location evidence="1">Cell projection</location>
    </subcellularLocation>
</comment>
<comment type="caution">
    <text evidence="6">The sequence shown here is derived from an EMBL/GenBank/DDBJ whole genome shotgun (WGS) entry which is preliminary data.</text>
</comment>
<feature type="domain" description="PDZ" evidence="5">
    <location>
        <begin position="301"/>
        <end position="383"/>
    </location>
</feature>
<dbReference type="InterPro" id="IPR051844">
    <property type="entry name" value="USH2_Complex_Protein"/>
</dbReference>
<evidence type="ECO:0000313" key="6">
    <source>
        <dbReference type="EMBL" id="CAH3170159.1"/>
    </source>
</evidence>
<dbReference type="Pfam" id="PF00595">
    <property type="entry name" value="PDZ"/>
    <property type="match status" value="1"/>
</dbReference>
<feature type="domain" description="PDZ" evidence="5">
    <location>
        <begin position="187"/>
        <end position="260"/>
    </location>
</feature>
<dbReference type="SMART" id="SM00228">
    <property type="entry name" value="PDZ"/>
    <property type="match status" value="2"/>
</dbReference>
<dbReference type="Proteomes" id="UP001159405">
    <property type="component" value="Unassembled WGS sequence"/>
</dbReference>
<keyword evidence="2" id="KW-0677">Repeat</keyword>